<sequence>MDTAHLFTAFDTDDTVQCFKSQTFSKSVFLMRYRGQSDSKIFFTYDLRLENFAAPVEETKDACTFIPLPMVKHKHKTSTQTSTRLKSQTAFTGEKQARIISMVHTSLCFTAF</sequence>
<accession>A0A7L1YGC4</accession>
<comment type="caution">
    <text evidence="1">The sequence shown here is derived from an EMBL/GenBank/DDBJ whole genome shotgun (WGS) entry which is preliminary data.</text>
</comment>
<evidence type="ECO:0000313" key="1">
    <source>
        <dbReference type="EMBL" id="NXP21757.1"/>
    </source>
</evidence>
<dbReference type="Proteomes" id="UP000580825">
    <property type="component" value="Unassembled WGS sequence"/>
</dbReference>
<organism evidence="1 2">
    <name type="scientific">Scytalopus superciliaris</name>
    <dbReference type="NCBI Taxonomy" id="312124"/>
    <lineage>
        <taxon>Eukaryota</taxon>
        <taxon>Metazoa</taxon>
        <taxon>Chordata</taxon>
        <taxon>Craniata</taxon>
        <taxon>Vertebrata</taxon>
        <taxon>Euteleostomi</taxon>
        <taxon>Archelosauria</taxon>
        <taxon>Archosauria</taxon>
        <taxon>Dinosauria</taxon>
        <taxon>Saurischia</taxon>
        <taxon>Theropoda</taxon>
        <taxon>Coelurosauria</taxon>
        <taxon>Aves</taxon>
        <taxon>Neognathae</taxon>
        <taxon>Neoaves</taxon>
        <taxon>Telluraves</taxon>
        <taxon>Australaves</taxon>
        <taxon>Passeriformes</taxon>
        <taxon>Rhinocryptidae</taxon>
        <taxon>Scytalopus</taxon>
    </lineage>
</organism>
<dbReference type="AlphaFoldDB" id="A0A7L1YGC4"/>
<protein>
    <submittedName>
        <fullName evidence="1">MOXD2 protein</fullName>
    </submittedName>
</protein>
<evidence type="ECO:0000313" key="2">
    <source>
        <dbReference type="Proteomes" id="UP000580825"/>
    </source>
</evidence>
<reference evidence="1 2" key="1">
    <citation type="submission" date="2019-09" db="EMBL/GenBank/DDBJ databases">
        <title>Bird 10,000 Genomes (B10K) Project - Family phase.</title>
        <authorList>
            <person name="Zhang G."/>
        </authorList>
    </citation>
    <scope>NUCLEOTIDE SEQUENCE [LARGE SCALE GENOMIC DNA]</scope>
    <source>
        <strain evidence="1">B10K-DU-002-46</strain>
        <tissue evidence="1">Muscle</tissue>
    </source>
</reference>
<gene>
    <name evidence="1" type="primary">Moxd2_0</name>
    <name evidence="1" type="ORF">SCYSUP_R15210</name>
</gene>
<proteinExistence type="predicted"/>
<feature type="non-terminal residue" evidence="1">
    <location>
        <position position="1"/>
    </location>
</feature>
<dbReference type="EMBL" id="VXBX01004051">
    <property type="protein sequence ID" value="NXP21757.1"/>
    <property type="molecule type" value="Genomic_DNA"/>
</dbReference>
<keyword evidence="2" id="KW-1185">Reference proteome</keyword>
<name>A0A7L1YGC4_9PASS</name>
<feature type="non-terminal residue" evidence="1">
    <location>
        <position position="112"/>
    </location>
</feature>